<keyword evidence="3" id="KW-1185">Reference proteome</keyword>
<dbReference type="InterPro" id="IPR001810">
    <property type="entry name" value="F-box_dom"/>
</dbReference>
<dbReference type="SUPFAM" id="SSF81383">
    <property type="entry name" value="F-box domain"/>
    <property type="match status" value="1"/>
</dbReference>
<dbReference type="GeneID" id="104704100"/>
<feature type="compositionally biased region" description="Polar residues" evidence="1">
    <location>
        <begin position="9"/>
        <end position="36"/>
    </location>
</feature>
<dbReference type="PROSITE" id="PS50181">
    <property type="entry name" value="FBOX"/>
    <property type="match status" value="1"/>
</dbReference>
<evidence type="ECO:0000313" key="4">
    <source>
        <dbReference type="RefSeq" id="XP_010418538.1"/>
    </source>
</evidence>
<gene>
    <name evidence="4" type="primary">LOC104704100</name>
</gene>
<feature type="domain" description="F-box" evidence="2">
    <location>
        <begin position="110"/>
        <end position="157"/>
    </location>
</feature>
<dbReference type="SMART" id="SM00256">
    <property type="entry name" value="FBOX"/>
    <property type="match status" value="1"/>
</dbReference>
<dbReference type="PANTHER" id="PTHR24414:SF157">
    <property type="entry name" value="F-BOX DOMAIN-CONTAINING PROTEIN"/>
    <property type="match status" value="1"/>
</dbReference>
<reference evidence="3" key="1">
    <citation type="journal article" date="2014" name="Nat. Commun.">
        <title>The emerging biofuel crop Camelina sativa retains a highly undifferentiated hexaploid genome structure.</title>
        <authorList>
            <person name="Kagale S."/>
            <person name="Koh C."/>
            <person name="Nixon J."/>
            <person name="Bollina V."/>
            <person name="Clarke W.E."/>
            <person name="Tuteja R."/>
            <person name="Spillane C."/>
            <person name="Robinson S.J."/>
            <person name="Links M.G."/>
            <person name="Clarke C."/>
            <person name="Higgins E.E."/>
            <person name="Huebert T."/>
            <person name="Sharpe A.G."/>
            <person name="Parkin I.A."/>
        </authorList>
    </citation>
    <scope>NUCLEOTIDE SEQUENCE [LARGE SCALE GENOMIC DNA]</scope>
    <source>
        <strain evidence="3">cv. DH55</strain>
    </source>
</reference>
<name>A0ABM0SZV1_CAMSA</name>
<evidence type="ECO:0000256" key="1">
    <source>
        <dbReference type="SAM" id="MobiDB-lite"/>
    </source>
</evidence>
<feature type="region of interest" description="Disordered" evidence="1">
    <location>
        <begin position="1"/>
        <end position="110"/>
    </location>
</feature>
<dbReference type="SUPFAM" id="SSF117281">
    <property type="entry name" value="Kelch motif"/>
    <property type="match status" value="2"/>
</dbReference>
<protein>
    <submittedName>
        <fullName evidence="4">F-box/kelch-repeat protein At5g28160</fullName>
    </submittedName>
</protein>
<dbReference type="Proteomes" id="UP000694864">
    <property type="component" value="Chromosome 7"/>
</dbReference>
<dbReference type="Pfam" id="PF00646">
    <property type="entry name" value="F-box"/>
    <property type="match status" value="1"/>
</dbReference>
<dbReference type="Pfam" id="PF25210">
    <property type="entry name" value="Kelch_FKB95"/>
    <property type="match status" value="1"/>
</dbReference>
<dbReference type="RefSeq" id="XP_010418538.1">
    <property type="nucleotide sequence ID" value="XM_010420236.1"/>
</dbReference>
<dbReference type="InterPro" id="IPR050354">
    <property type="entry name" value="F-box/kelch-repeat_ARATH"/>
</dbReference>
<dbReference type="CDD" id="cd22152">
    <property type="entry name" value="F-box_AtAFR-like"/>
    <property type="match status" value="1"/>
</dbReference>
<reference evidence="4" key="2">
    <citation type="submission" date="2025-08" db="UniProtKB">
        <authorList>
            <consortium name="RefSeq"/>
        </authorList>
    </citation>
    <scope>IDENTIFICATION</scope>
    <source>
        <tissue evidence="4">Leaf</tissue>
    </source>
</reference>
<evidence type="ECO:0000313" key="3">
    <source>
        <dbReference type="Proteomes" id="UP000694864"/>
    </source>
</evidence>
<evidence type="ECO:0000259" key="2">
    <source>
        <dbReference type="PROSITE" id="PS50181"/>
    </source>
</evidence>
<proteinExistence type="predicted"/>
<dbReference type="InterPro" id="IPR015915">
    <property type="entry name" value="Kelch-typ_b-propeller"/>
</dbReference>
<dbReference type="InterPro" id="IPR036047">
    <property type="entry name" value="F-box-like_dom_sf"/>
</dbReference>
<dbReference type="Gene3D" id="2.120.10.80">
    <property type="entry name" value="Kelch-type beta propeller"/>
    <property type="match status" value="2"/>
</dbReference>
<accession>A0ABM0SZV1</accession>
<organism evidence="3 4">
    <name type="scientific">Camelina sativa</name>
    <name type="common">False flax</name>
    <name type="synonym">Myagrum sativum</name>
    <dbReference type="NCBI Taxonomy" id="90675"/>
    <lineage>
        <taxon>Eukaryota</taxon>
        <taxon>Viridiplantae</taxon>
        <taxon>Streptophyta</taxon>
        <taxon>Embryophyta</taxon>
        <taxon>Tracheophyta</taxon>
        <taxon>Spermatophyta</taxon>
        <taxon>Magnoliopsida</taxon>
        <taxon>eudicotyledons</taxon>
        <taxon>Gunneridae</taxon>
        <taxon>Pentapetalae</taxon>
        <taxon>rosids</taxon>
        <taxon>malvids</taxon>
        <taxon>Brassicales</taxon>
        <taxon>Brassicaceae</taxon>
        <taxon>Camelineae</taxon>
        <taxon>Camelina</taxon>
    </lineage>
</organism>
<sequence>MVHHPNGTPDPNCTPNADSALNPNGTLDPDGTSNAIGTLDPDGTSNAIGTLDPDGTSNAIGTLDPDGTSNAIGTLDPDGTSNAIGTLDPDGTPNSDGTPDADGKKKKRNSPSFLSLPDEIILNCLARISRSYNPKLALVCKTFRSLIVSHDLSVTRRHLKTGERFFHVCLQKFPNDPCPSWFTLWMKHGEILTNQLGKNKTSTRNIQLVQTPSSYFYFVPMCFVSVGSEMYGLSQSNTPSSTLWILNKKLYVWQKASSMTVARKNPLACALNGKLYVMGGCAADESKKWGNVFDPKTQSWEPLHDPSPELRFSSIRKIKAIQGKLYVRSNEKKDSVYDPKTEWREVKGLAMLINYGIFTGLTEIADYGGKLLILWDEILFGQPGYKHIWCAMVALERRRRRRRVGTIIDEVWGNIEWADIVHTVPSSYVFVRSLLSVFLPDLIAFTLSQGIYKFAYDHKPESKSKRKKHIFSNPTLTCPLYFVPLHIVSVASEMYGFSRSRLLVLRPPTCGYVIKRLGYGVKPPNMSVARENVMADVLNGKLYVMEDYANYGEVLDPKIQTWEHLPNLGVKDSFSSISQIQVNEGKLYVRSNEERASVYDPKEGAGGMM</sequence>
<dbReference type="PANTHER" id="PTHR24414">
    <property type="entry name" value="F-BOX/KELCH-REPEAT PROTEIN SKIP4"/>
    <property type="match status" value="1"/>
</dbReference>
<dbReference type="InterPro" id="IPR057499">
    <property type="entry name" value="Kelch_FKB95"/>
</dbReference>